<sequence length="71" mass="7866">MLKAPNAFYTALSHLSGTLPPSFMQKKVCMLALICMKQIENQYESVCSTTQLDGAGVPNSFTHANLIRLYK</sequence>
<accession>A0ABM6RM30</accession>
<protein>
    <submittedName>
        <fullName evidence="1">Uncharacterized protein</fullName>
    </submittedName>
</protein>
<dbReference type="Proteomes" id="UP000067422">
    <property type="component" value="Chromosome 1"/>
</dbReference>
<organism evidence="1 2">
    <name type="scientific">Vibrio harveyi</name>
    <name type="common">Beneckea harveyi</name>
    <dbReference type="NCBI Taxonomy" id="669"/>
    <lineage>
        <taxon>Bacteria</taxon>
        <taxon>Pseudomonadati</taxon>
        <taxon>Pseudomonadota</taxon>
        <taxon>Gammaproteobacteria</taxon>
        <taxon>Vibrionales</taxon>
        <taxon>Vibrionaceae</taxon>
        <taxon>Vibrio</taxon>
    </lineage>
</organism>
<reference evidence="1" key="1">
    <citation type="submission" date="2018-01" db="EMBL/GenBank/DDBJ databases">
        <title>FDA dAtabase for Regulatory Grade micrObial Sequences (FDA-ARGOS): Supporting development and validation of Infectious Disease Dx tests.</title>
        <authorList>
            <person name="Hoffmann M."/>
            <person name="Allard M."/>
            <person name="Evans P."/>
            <person name="Brown E."/>
            <person name="Tallon L."/>
            <person name="Sadzewicz L."/>
            <person name="Sengamalay N."/>
            <person name="Ott S."/>
            <person name="Godinez A."/>
            <person name="Nagaraj S."/>
            <person name="Vyas G."/>
            <person name="Aluvathingal J."/>
            <person name="Nadendla S."/>
            <person name="Geyer C."/>
            <person name="Sichtig H."/>
        </authorList>
    </citation>
    <scope>NUCLEOTIDE SEQUENCE</scope>
    <source>
        <strain evidence="1">FDAARGOS_107</strain>
    </source>
</reference>
<keyword evidence="2" id="KW-1185">Reference proteome</keyword>
<evidence type="ECO:0000313" key="2">
    <source>
        <dbReference type="Proteomes" id="UP000067422"/>
    </source>
</evidence>
<evidence type="ECO:0000313" key="1">
    <source>
        <dbReference type="EMBL" id="AUW38243.1"/>
    </source>
</evidence>
<proteinExistence type="predicted"/>
<gene>
    <name evidence="1" type="ORF">AL538_27950</name>
</gene>
<dbReference type="EMBL" id="CP014038">
    <property type="protein sequence ID" value="AUW38243.1"/>
    <property type="molecule type" value="Genomic_DNA"/>
</dbReference>
<name>A0ABM6RM30_VIBHA</name>